<evidence type="ECO:0000256" key="5">
    <source>
        <dbReference type="ARBA" id="ARBA00023002"/>
    </source>
</evidence>
<keyword evidence="6" id="KW-0408">Iron</keyword>
<name>A0A193LE53_9GAMM</name>
<dbReference type="AlphaFoldDB" id="A0A193LE53"/>
<evidence type="ECO:0000259" key="7">
    <source>
        <dbReference type="PROSITE" id="PS51471"/>
    </source>
</evidence>
<keyword evidence="5" id="KW-0560">Oxidoreductase</keyword>
<evidence type="ECO:0000256" key="6">
    <source>
        <dbReference type="ARBA" id="ARBA00023004"/>
    </source>
</evidence>
<dbReference type="InterPro" id="IPR051559">
    <property type="entry name" value="HIF_prolyl_hydroxylases"/>
</dbReference>
<dbReference type="PANTHER" id="PTHR12907">
    <property type="entry name" value="EGL NINE HOMOLOG-RELATED"/>
    <property type="match status" value="1"/>
</dbReference>
<dbReference type="InterPro" id="IPR006620">
    <property type="entry name" value="Pro_4_hyd_alph"/>
</dbReference>
<dbReference type="InterPro" id="IPR005123">
    <property type="entry name" value="Oxoglu/Fe-dep_dioxygenase_dom"/>
</dbReference>
<dbReference type="GO" id="GO:0031418">
    <property type="term" value="F:L-ascorbic acid binding"/>
    <property type="evidence" value="ECO:0007669"/>
    <property type="project" value="UniProtKB-KW"/>
</dbReference>
<proteinExistence type="predicted"/>
<dbReference type="PROSITE" id="PS51471">
    <property type="entry name" value="FE2OG_OXY"/>
    <property type="match status" value="1"/>
</dbReference>
<feature type="domain" description="Fe2OG dioxygenase" evidence="7">
    <location>
        <begin position="104"/>
        <end position="203"/>
    </location>
</feature>
<protein>
    <recommendedName>
        <fullName evidence="7">Fe2OG dioxygenase domain-containing protein</fullName>
    </recommendedName>
</protein>
<evidence type="ECO:0000256" key="1">
    <source>
        <dbReference type="ARBA" id="ARBA00001961"/>
    </source>
</evidence>
<evidence type="ECO:0000256" key="4">
    <source>
        <dbReference type="ARBA" id="ARBA00022964"/>
    </source>
</evidence>
<keyword evidence="3" id="KW-0847">Vitamin C</keyword>
<organism evidence="8 9">
    <name type="scientific">Woeseia oceani</name>
    <dbReference type="NCBI Taxonomy" id="1548547"/>
    <lineage>
        <taxon>Bacteria</taxon>
        <taxon>Pseudomonadati</taxon>
        <taxon>Pseudomonadota</taxon>
        <taxon>Gammaproteobacteria</taxon>
        <taxon>Woeseiales</taxon>
        <taxon>Woeseiaceae</taxon>
        <taxon>Woeseia</taxon>
    </lineage>
</organism>
<dbReference type="EMBL" id="CP016268">
    <property type="protein sequence ID" value="ANO50664.1"/>
    <property type="molecule type" value="Genomic_DNA"/>
</dbReference>
<dbReference type="Gene3D" id="2.60.120.620">
    <property type="entry name" value="q2cbj1_9rhob like domain"/>
    <property type="match status" value="1"/>
</dbReference>
<comment type="cofactor">
    <cofactor evidence="1">
        <name>L-ascorbate</name>
        <dbReference type="ChEBI" id="CHEBI:38290"/>
    </cofactor>
</comment>
<dbReference type="RefSeq" id="WP_068613711.1">
    <property type="nucleotide sequence ID" value="NZ_CP016268.1"/>
</dbReference>
<dbReference type="Proteomes" id="UP000092695">
    <property type="component" value="Chromosome"/>
</dbReference>
<evidence type="ECO:0000256" key="2">
    <source>
        <dbReference type="ARBA" id="ARBA00022723"/>
    </source>
</evidence>
<dbReference type="Pfam" id="PF13640">
    <property type="entry name" value="2OG-FeII_Oxy_3"/>
    <property type="match status" value="1"/>
</dbReference>
<accession>A0A193LE53</accession>
<keyword evidence="9" id="KW-1185">Reference proteome</keyword>
<gene>
    <name evidence="8" type="ORF">BA177_05090</name>
</gene>
<dbReference type="SMART" id="SM00702">
    <property type="entry name" value="P4Hc"/>
    <property type="match status" value="1"/>
</dbReference>
<sequence length="215" mass="24295">MDAVFVLPPAPPPSLETLSSGLEQYGFVVLPDGLPRDVTQALVDYAARLGADGYHAAAVGRGPEQQRNPFVRRNRVHWLDERHPALAPWRDWSESLRVHLNRRSFMGLFSFESHLAHYRPGDFYRTHVDAFRGEANRMVSLVCYLNADWKDGDGGELILYTDQGTITVLPTQGTVALFLSEEIPHEVKPARRDRYSVAGWYRLNGSSPDRVDPPR</sequence>
<dbReference type="GO" id="GO:0008198">
    <property type="term" value="F:ferrous iron binding"/>
    <property type="evidence" value="ECO:0007669"/>
    <property type="project" value="TreeGrafter"/>
</dbReference>
<reference evidence="8 9" key="1">
    <citation type="submission" date="2016-06" db="EMBL/GenBank/DDBJ databases">
        <title>Complete genome sequence of a deep-branching marine Gamma Proteobacterium Woeseia oceani type strain XK5.</title>
        <authorList>
            <person name="Mu D."/>
            <person name="Du Z."/>
        </authorList>
    </citation>
    <scope>NUCLEOTIDE SEQUENCE [LARGE SCALE GENOMIC DNA]</scope>
    <source>
        <strain evidence="8 9">XK5</strain>
    </source>
</reference>
<evidence type="ECO:0000256" key="3">
    <source>
        <dbReference type="ARBA" id="ARBA00022896"/>
    </source>
</evidence>
<dbReference type="InterPro" id="IPR044862">
    <property type="entry name" value="Pro_4_hyd_alph_FE2OG_OXY"/>
</dbReference>
<dbReference type="PANTHER" id="PTHR12907:SF26">
    <property type="entry name" value="HIF PROLYL HYDROXYLASE, ISOFORM C"/>
    <property type="match status" value="1"/>
</dbReference>
<evidence type="ECO:0000313" key="9">
    <source>
        <dbReference type="Proteomes" id="UP000092695"/>
    </source>
</evidence>
<dbReference type="GO" id="GO:0071456">
    <property type="term" value="P:cellular response to hypoxia"/>
    <property type="evidence" value="ECO:0007669"/>
    <property type="project" value="TreeGrafter"/>
</dbReference>
<evidence type="ECO:0000313" key="8">
    <source>
        <dbReference type="EMBL" id="ANO50664.1"/>
    </source>
</evidence>
<dbReference type="STRING" id="1548547.BA177_05090"/>
<dbReference type="KEGG" id="woc:BA177_05090"/>
<keyword evidence="4" id="KW-0223">Dioxygenase</keyword>
<dbReference type="GO" id="GO:0031543">
    <property type="term" value="F:peptidyl-proline dioxygenase activity"/>
    <property type="evidence" value="ECO:0007669"/>
    <property type="project" value="TreeGrafter"/>
</dbReference>
<keyword evidence="2" id="KW-0479">Metal-binding</keyword>